<dbReference type="InterPro" id="IPR011008">
    <property type="entry name" value="Dimeric_a/b-barrel"/>
</dbReference>
<dbReference type="KEGG" id="acx:Achr_24720"/>
<organism evidence="3 4">
    <name type="scientific">Azotobacter chroococcum NCIMB 8003</name>
    <dbReference type="NCBI Taxonomy" id="1328314"/>
    <lineage>
        <taxon>Bacteria</taxon>
        <taxon>Pseudomonadati</taxon>
        <taxon>Pseudomonadota</taxon>
        <taxon>Gammaproteobacteria</taxon>
        <taxon>Pseudomonadales</taxon>
        <taxon>Pseudomonadaceae</taxon>
        <taxon>Azotobacter</taxon>
    </lineage>
</organism>
<keyword evidence="4" id="KW-1185">Reference proteome</keyword>
<dbReference type="SUPFAM" id="SSF54909">
    <property type="entry name" value="Dimeric alpha+beta barrel"/>
    <property type="match status" value="1"/>
</dbReference>
<dbReference type="Pfam" id="PF07978">
    <property type="entry name" value="NIPSNAP"/>
    <property type="match status" value="1"/>
</dbReference>
<dbReference type="Proteomes" id="UP000068210">
    <property type="component" value="Chromosome"/>
</dbReference>
<dbReference type="EMBL" id="CP010415">
    <property type="protein sequence ID" value="AJE21906.1"/>
    <property type="molecule type" value="Genomic_DNA"/>
</dbReference>
<dbReference type="PANTHER" id="PTHR21017">
    <property type="entry name" value="NIPSNAP-RELATED"/>
    <property type="match status" value="1"/>
</dbReference>
<dbReference type="GeneID" id="61930570"/>
<evidence type="ECO:0000313" key="3">
    <source>
        <dbReference type="EMBL" id="AJE21906.1"/>
    </source>
</evidence>
<dbReference type="STRING" id="1328314.Achr_24720"/>
<evidence type="ECO:0000256" key="1">
    <source>
        <dbReference type="ARBA" id="ARBA00005291"/>
    </source>
</evidence>
<evidence type="ECO:0000259" key="2">
    <source>
        <dbReference type="Pfam" id="PF07978"/>
    </source>
</evidence>
<gene>
    <name evidence="3" type="ORF">Achr_24720</name>
</gene>
<dbReference type="InterPro" id="IPR012577">
    <property type="entry name" value="NIPSNAP"/>
</dbReference>
<accession>A0A0C4WN47</accession>
<reference evidence="3 4" key="1">
    <citation type="journal article" date="2015" name="PLoS ONE">
        <title>Azotobacter Genomes: The Genome of Azotobacter chroococcum NCIMB 8003 (ATCC 4412).</title>
        <authorList>
            <person name="Robson R.L."/>
            <person name="Jones R."/>
            <person name="Robson R.M."/>
            <person name="Schwartz A."/>
            <person name="Richardson T.H."/>
        </authorList>
    </citation>
    <scope>NUCLEOTIDE SEQUENCE [LARGE SCALE GENOMIC DNA]</scope>
    <source>
        <strain evidence="3 4">NCIMB 8003</strain>
    </source>
</reference>
<feature type="domain" description="NIPSNAP" evidence="2">
    <location>
        <begin position="3"/>
        <end position="104"/>
    </location>
</feature>
<proteinExistence type="inferred from homology"/>
<sequence>MYYELRTYTIKPTKLADWLALYKSDALPLQTEVLGNLVGFFVTEFGGANQVVHIWAYESLDDRQARRTRMAADPRWLEFSRKNKELDAVMSLDSRLMRPTDFSPLQ</sequence>
<protein>
    <recommendedName>
        <fullName evidence="2">NIPSNAP domain-containing protein</fullName>
    </recommendedName>
</protein>
<dbReference type="Gene3D" id="3.30.70.100">
    <property type="match status" value="1"/>
</dbReference>
<dbReference type="AlphaFoldDB" id="A0A0C4WN47"/>
<evidence type="ECO:0000313" key="4">
    <source>
        <dbReference type="Proteomes" id="UP000068210"/>
    </source>
</evidence>
<dbReference type="InterPro" id="IPR051557">
    <property type="entry name" value="NipSnap_domain"/>
</dbReference>
<dbReference type="PANTHER" id="PTHR21017:SF19">
    <property type="entry name" value="PROTEIN NIPSNAP HOMOLOG 3B"/>
    <property type="match status" value="1"/>
</dbReference>
<name>A0A0C4WN47_9GAMM</name>
<comment type="similarity">
    <text evidence="1">Belongs to the NipSnap family.</text>
</comment>
<dbReference type="HOGENOM" id="CLU_097061_2_1_6"/>
<dbReference type="RefSeq" id="WP_039804781.1">
    <property type="nucleotide sequence ID" value="NZ_CP010415.1"/>
</dbReference>